<dbReference type="GO" id="GO:0043565">
    <property type="term" value="F:sequence-specific DNA binding"/>
    <property type="evidence" value="ECO:0007669"/>
    <property type="project" value="InterPro"/>
</dbReference>
<evidence type="ECO:0000259" key="12">
    <source>
        <dbReference type="PROSITE" id="PS50071"/>
    </source>
</evidence>
<dbReference type="SMART" id="SM00389">
    <property type="entry name" value="HOX"/>
    <property type="match status" value="1"/>
</dbReference>
<dbReference type="Proteomes" id="UP001345219">
    <property type="component" value="Chromosome 13"/>
</dbReference>
<proteinExistence type="inferred from homology"/>
<evidence type="ECO:0000256" key="2">
    <source>
        <dbReference type="ARBA" id="ARBA00023015"/>
    </source>
</evidence>
<dbReference type="GO" id="GO:0045893">
    <property type="term" value="P:positive regulation of DNA-templated transcription"/>
    <property type="evidence" value="ECO:0007669"/>
    <property type="project" value="TreeGrafter"/>
</dbReference>
<gene>
    <name evidence="13" type="ORF">SAY87_015787</name>
</gene>
<accession>A0AAN7L5R3</accession>
<keyword evidence="6 8" id="KW-0539">Nucleus</keyword>
<organism evidence="13 14">
    <name type="scientific">Trapa incisa</name>
    <dbReference type="NCBI Taxonomy" id="236973"/>
    <lineage>
        <taxon>Eukaryota</taxon>
        <taxon>Viridiplantae</taxon>
        <taxon>Streptophyta</taxon>
        <taxon>Embryophyta</taxon>
        <taxon>Tracheophyta</taxon>
        <taxon>Spermatophyta</taxon>
        <taxon>Magnoliopsida</taxon>
        <taxon>eudicotyledons</taxon>
        <taxon>Gunneridae</taxon>
        <taxon>Pentapetalae</taxon>
        <taxon>rosids</taxon>
        <taxon>malvids</taxon>
        <taxon>Myrtales</taxon>
        <taxon>Lythraceae</taxon>
        <taxon>Trapa</taxon>
    </lineage>
</organism>
<evidence type="ECO:0000256" key="11">
    <source>
        <dbReference type="SAM" id="Coils"/>
    </source>
</evidence>
<dbReference type="Pfam" id="PF00046">
    <property type="entry name" value="Homeodomain"/>
    <property type="match status" value="1"/>
</dbReference>
<dbReference type="InterPro" id="IPR003106">
    <property type="entry name" value="Leu_zip_homeo"/>
</dbReference>
<dbReference type="CDD" id="cd00086">
    <property type="entry name" value="homeodomain"/>
    <property type="match status" value="1"/>
</dbReference>
<comment type="subcellular location">
    <subcellularLocation>
        <location evidence="1 8 9">Nucleus</location>
    </subcellularLocation>
</comment>
<evidence type="ECO:0000256" key="9">
    <source>
        <dbReference type="RuleBase" id="RU000682"/>
    </source>
</evidence>
<keyword evidence="3 8" id="KW-0238">DNA-binding</keyword>
<name>A0AAN7L5R3_9MYRT</name>
<evidence type="ECO:0000256" key="4">
    <source>
        <dbReference type="ARBA" id="ARBA00023155"/>
    </source>
</evidence>
<keyword evidence="2 10" id="KW-0805">Transcription regulation</keyword>
<dbReference type="InterPro" id="IPR017970">
    <property type="entry name" value="Homeobox_CS"/>
</dbReference>
<feature type="DNA-binding region" description="Homeobox" evidence="8">
    <location>
        <begin position="90"/>
        <end position="149"/>
    </location>
</feature>
<dbReference type="Gene3D" id="1.10.10.60">
    <property type="entry name" value="Homeodomain-like"/>
    <property type="match status" value="1"/>
</dbReference>
<dbReference type="SUPFAM" id="SSF46689">
    <property type="entry name" value="Homeodomain-like"/>
    <property type="match status" value="1"/>
</dbReference>
<dbReference type="Pfam" id="PF02183">
    <property type="entry name" value="HALZ"/>
    <property type="match status" value="1"/>
</dbReference>
<dbReference type="GO" id="GO:0000981">
    <property type="term" value="F:DNA-binding transcription factor activity, RNA polymerase II-specific"/>
    <property type="evidence" value="ECO:0007669"/>
    <property type="project" value="UniProtKB-UniRule"/>
</dbReference>
<feature type="domain" description="Homeobox" evidence="12">
    <location>
        <begin position="88"/>
        <end position="148"/>
    </location>
</feature>
<dbReference type="PANTHER" id="PTHR24326">
    <property type="entry name" value="HOMEOBOX-LEUCINE ZIPPER PROTEIN"/>
    <property type="match status" value="1"/>
</dbReference>
<evidence type="ECO:0000256" key="1">
    <source>
        <dbReference type="ARBA" id="ARBA00004123"/>
    </source>
</evidence>
<dbReference type="PROSITE" id="PS00027">
    <property type="entry name" value="HOMEOBOX_1"/>
    <property type="match status" value="1"/>
</dbReference>
<dbReference type="InterPro" id="IPR000047">
    <property type="entry name" value="HTH_motif"/>
</dbReference>
<evidence type="ECO:0000256" key="10">
    <source>
        <dbReference type="RuleBase" id="RU369038"/>
    </source>
</evidence>
<dbReference type="EMBL" id="JAXIOK010000001">
    <property type="protein sequence ID" value="KAK4779681.1"/>
    <property type="molecule type" value="Genomic_DNA"/>
</dbReference>
<comment type="caution">
    <text evidence="13">The sequence shown here is derived from an EMBL/GenBank/DDBJ whole genome shotgun (WGS) entry which is preliminary data.</text>
</comment>
<dbReference type="FunFam" id="1.10.10.60:FF:000200">
    <property type="entry name" value="Homeobox-leucine zipper protein ATHB-13"/>
    <property type="match status" value="1"/>
</dbReference>
<dbReference type="InterPro" id="IPR001356">
    <property type="entry name" value="HD"/>
</dbReference>
<reference evidence="13 14" key="1">
    <citation type="journal article" date="2023" name="Hortic Res">
        <title>Pangenome of water caltrop reveals structural variations and asymmetric subgenome divergence after allopolyploidization.</title>
        <authorList>
            <person name="Zhang X."/>
            <person name="Chen Y."/>
            <person name="Wang L."/>
            <person name="Yuan Y."/>
            <person name="Fang M."/>
            <person name="Shi L."/>
            <person name="Lu R."/>
            <person name="Comes H.P."/>
            <person name="Ma Y."/>
            <person name="Chen Y."/>
            <person name="Huang G."/>
            <person name="Zhou Y."/>
            <person name="Zheng Z."/>
            <person name="Qiu Y."/>
        </authorList>
    </citation>
    <scope>NUCLEOTIDE SEQUENCE [LARGE SCALE GENOMIC DNA]</scope>
    <source>
        <tissue evidence="13">Roots</tissue>
    </source>
</reference>
<evidence type="ECO:0000256" key="5">
    <source>
        <dbReference type="ARBA" id="ARBA00023163"/>
    </source>
</evidence>
<keyword evidence="5 10" id="KW-0804">Transcription</keyword>
<evidence type="ECO:0000256" key="6">
    <source>
        <dbReference type="ARBA" id="ARBA00023242"/>
    </source>
</evidence>
<comment type="function">
    <text evidence="10">Transcription factor.</text>
</comment>
<comment type="similarity">
    <text evidence="7 10">Belongs to the HD-ZIP homeobox family. Class I subfamily.</text>
</comment>
<dbReference type="InterPro" id="IPR045224">
    <property type="entry name" value="HDZip_class_I_plant"/>
</dbReference>
<evidence type="ECO:0000256" key="8">
    <source>
        <dbReference type="PROSITE-ProRule" id="PRU00108"/>
    </source>
</evidence>
<dbReference type="PROSITE" id="PS50071">
    <property type="entry name" value="HOMEOBOX_2"/>
    <property type="match status" value="1"/>
</dbReference>
<dbReference type="PANTHER" id="PTHR24326:SF176">
    <property type="entry name" value="HOMEOBOX-LEUCINE ZIPPER PROTEIN ATHB-13"/>
    <property type="match status" value="1"/>
</dbReference>
<keyword evidence="14" id="KW-1185">Reference proteome</keyword>
<evidence type="ECO:0000256" key="7">
    <source>
        <dbReference type="ARBA" id="ARBA00025748"/>
    </source>
</evidence>
<dbReference type="AlphaFoldDB" id="A0AAN7L5R3"/>
<dbReference type="PRINTS" id="PR00031">
    <property type="entry name" value="HTHREPRESSR"/>
</dbReference>
<feature type="coiled-coil region" evidence="11">
    <location>
        <begin position="140"/>
        <end position="188"/>
    </location>
</feature>
<evidence type="ECO:0000256" key="3">
    <source>
        <dbReference type="ARBA" id="ARBA00023125"/>
    </source>
</evidence>
<sequence length="423" mass="47906">MDFFPTNFMLQSPHEDDHHHHPSANSDQILTSWIPHDHCHGLGPTLLGKRSPSSMTFLGFDACSDRLESHPGMEQEDVSEDDGSSQNYLGEKKKIRLNMEQVKALEKSFESGNKLDPERKMQLAKALGLQPRQIAIWFQNRRARWKTKQLEKDYDLLKRQFDSVKADNDALHAQNQKLREEILALKAGGVRDHSATAYHESINLNKETEGCGSSISSRENSSDILRLNVSSSTRLAAAMGQQEHNHLHHDNPTTTSRQLFPSSGFGNMLSSNDHQSGLWPCANLMFEQIKNLVLAHLFWHHFYCTEIRGCSQADDFGVSPIWIRLFHTYKFDAKDVKVGEILTLRALVIVLKILGRSTHHSIDEQMNTEPGISAPMNNEFGSPLRITPVFRSLAAGKCKSELKNIFTDENQEKQLHCSKDDLS</sequence>
<keyword evidence="11" id="KW-0175">Coiled coil</keyword>
<keyword evidence="4 8" id="KW-0371">Homeobox</keyword>
<dbReference type="GO" id="GO:0005634">
    <property type="term" value="C:nucleus"/>
    <property type="evidence" value="ECO:0007669"/>
    <property type="project" value="UniProtKB-SubCell"/>
</dbReference>
<dbReference type="InterPro" id="IPR009057">
    <property type="entry name" value="Homeodomain-like_sf"/>
</dbReference>
<protein>
    <recommendedName>
        <fullName evidence="10">Homeobox-leucine zipper protein</fullName>
    </recommendedName>
    <alternativeName>
        <fullName evidence="10">HD-ZIP protein</fullName>
    </alternativeName>
    <alternativeName>
        <fullName evidence="10">Homeodomain transcription factor</fullName>
    </alternativeName>
</protein>
<evidence type="ECO:0000313" key="13">
    <source>
        <dbReference type="EMBL" id="KAK4779681.1"/>
    </source>
</evidence>
<evidence type="ECO:0000313" key="14">
    <source>
        <dbReference type="Proteomes" id="UP001345219"/>
    </source>
</evidence>